<accession>A0A239SSV7</accession>
<organism evidence="1 2">
    <name type="scientific">Pandoraea sputorum</name>
    <dbReference type="NCBI Taxonomy" id="93222"/>
    <lineage>
        <taxon>Bacteria</taxon>
        <taxon>Pseudomonadati</taxon>
        <taxon>Pseudomonadota</taxon>
        <taxon>Betaproteobacteria</taxon>
        <taxon>Burkholderiales</taxon>
        <taxon>Burkholderiaceae</taxon>
        <taxon>Pandoraea</taxon>
    </lineage>
</organism>
<keyword evidence="2" id="KW-1185">Reference proteome</keyword>
<proteinExistence type="predicted"/>
<dbReference type="Proteomes" id="UP000215126">
    <property type="component" value="Chromosome 1"/>
</dbReference>
<gene>
    <name evidence="1" type="ORF">SAMEA4530655_04274</name>
</gene>
<name>A0A239SSV7_9BURK</name>
<protein>
    <submittedName>
        <fullName evidence="1">Uncharacterized protein</fullName>
    </submittedName>
</protein>
<evidence type="ECO:0000313" key="2">
    <source>
        <dbReference type="Proteomes" id="UP000215126"/>
    </source>
</evidence>
<dbReference type="EMBL" id="LT906435">
    <property type="protein sequence ID" value="SNU88497.1"/>
    <property type="molecule type" value="Genomic_DNA"/>
</dbReference>
<dbReference type="AlphaFoldDB" id="A0A239SSV7"/>
<reference evidence="1 2" key="1">
    <citation type="submission" date="2017-06" db="EMBL/GenBank/DDBJ databases">
        <authorList>
            <consortium name="Pathogen Informatics"/>
        </authorList>
    </citation>
    <scope>NUCLEOTIDE SEQUENCE [LARGE SCALE GENOMIC DNA]</scope>
    <source>
        <strain evidence="1 2">NCTC13161</strain>
    </source>
</reference>
<sequence>MRFDAHCGSKKRITKHFAQAVQSCTRQCFSDMSPQAFRNTVNLIYHGRNVALTLLLVALLYNQTFWVFASAVAAALCTGALHEAGRMPQDEELPPRPLVIQIIRISVPLLLTMFALGYGAVWLNRHFG</sequence>
<evidence type="ECO:0000313" key="1">
    <source>
        <dbReference type="EMBL" id="SNU88497.1"/>
    </source>
</evidence>